<sequence length="400" mass="42350">MTLRQKKLPVNQRNKETIPMFNYLKTLAAGAFLFLIAAFPVQASHTAIVGSTFTAVDQVSTALRVATLGDTVSIHINGVYDMVVELQKEVGSPGSGAWATIPGFKDIAPAANTQYRIGYTTETANESIRLRVTTDTSGTLVYSMFDGRLTPRTFSRTTHVNGFDDFYANDIGTTGDATFSPSMDWTYFIHTDGTPFDVLVSIQEGAGDMTSGTGGTIAADVTAVSGDIVANSAALISDGITAVEWRVKSDNVGGQSFGFGLSGVVAIADAIALFTIDSNLVTDTAATNDIAIMFSTDADGLTVWQSVSTNAGNVGNNDDEWACANTVAANTYYRLRIEIEATGDAFFFVDGNLCGVEALAIATTARLIPYAWATSATDTTTGGAVIIVDYVDFYMARPSD</sequence>
<evidence type="ECO:0000313" key="1">
    <source>
        <dbReference type="EMBL" id="KKN58463.1"/>
    </source>
</evidence>
<dbReference type="EMBL" id="LAZR01000762">
    <property type="protein sequence ID" value="KKN58463.1"/>
    <property type="molecule type" value="Genomic_DNA"/>
</dbReference>
<protein>
    <submittedName>
        <fullName evidence="1">Uncharacterized protein</fullName>
    </submittedName>
</protein>
<reference evidence="1" key="1">
    <citation type="journal article" date="2015" name="Nature">
        <title>Complex archaea that bridge the gap between prokaryotes and eukaryotes.</title>
        <authorList>
            <person name="Spang A."/>
            <person name="Saw J.H."/>
            <person name="Jorgensen S.L."/>
            <person name="Zaremba-Niedzwiedzka K."/>
            <person name="Martijn J."/>
            <person name="Lind A.E."/>
            <person name="van Eijk R."/>
            <person name="Schleper C."/>
            <person name="Guy L."/>
            <person name="Ettema T.J."/>
        </authorList>
    </citation>
    <scope>NUCLEOTIDE SEQUENCE</scope>
</reference>
<comment type="caution">
    <text evidence="1">The sequence shown here is derived from an EMBL/GenBank/DDBJ whole genome shotgun (WGS) entry which is preliminary data.</text>
</comment>
<dbReference type="AlphaFoldDB" id="A0A0F9UXX7"/>
<organism evidence="1">
    <name type="scientific">marine sediment metagenome</name>
    <dbReference type="NCBI Taxonomy" id="412755"/>
    <lineage>
        <taxon>unclassified sequences</taxon>
        <taxon>metagenomes</taxon>
        <taxon>ecological metagenomes</taxon>
    </lineage>
</organism>
<accession>A0A0F9UXX7</accession>
<name>A0A0F9UXX7_9ZZZZ</name>
<gene>
    <name evidence="1" type="ORF">LCGC14_0551950</name>
</gene>
<proteinExistence type="predicted"/>